<evidence type="ECO:0000256" key="5">
    <source>
        <dbReference type="ARBA" id="ARBA00014619"/>
    </source>
</evidence>
<comment type="function">
    <text evidence="13 16">Serine/threonine protein kinase which activates checkpoint signaling upon genotoxic stresses such as ionizing radiation (IR), ultraviolet light (UV), or DNA replication stalling, thereby acting as a DNA damage sensor. Recognizes the substrate consensus sequence [ST]-Q. Phosphorylates histone H2A to form H2AS128ph (gamma-H2A) at sites of DNA damage, involved in the regulation of DNA damage response mechanism. Required for the control of telomere length and genome stability.</text>
</comment>
<dbReference type="GO" id="GO:0004674">
    <property type="term" value="F:protein serine/threonine kinase activity"/>
    <property type="evidence" value="ECO:0007669"/>
    <property type="project" value="UniProtKB-KW"/>
</dbReference>
<comment type="catalytic activity">
    <reaction evidence="14 16">
        <text>L-threonyl-[protein] + ATP = O-phospho-L-threonyl-[protein] + ADP + H(+)</text>
        <dbReference type="Rhea" id="RHEA:46608"/>
        <dbReference type="Rhea" id="RHEA-COMP:11060"/>
        <dbReference type="Rhea" id="RHEA-COMP:11605"/>
        <dbReference type="ChEBI" id="CHEBI:15378"/>
        <dbReference type="ChEBI" id="CHEBI:30013"/>
        <dbReference type="ChEBI" id="CHEBI:30616"/>
        <dbReference type="ChEBI" id="CHEBI:61977"/>
        <dbReference type="ChEBI" id="CHEBI:456216"/>
        <dbReference type="EC" id="2.7.11.1"/>
    </reaction>
</comment>
<evidence type="ECO:0000313" key="21">
    <source>
        <dbReference type="EMBL" id="KAK8844109.1"/>
    </source>
</evidence>
<evidence type="ECO:0000256" key="8">
    <source>
        <dbReference type="ARBA" id="ARBA00022741"/>
    </source>
</evidence>
<evidence type="ECO:0000256" key="6">
    <source>
        <dbReference type="ARBA" id="ARBA00022527"/>
    </source>
</evidence>
<protein>
    <recommendedName>
        <fullName evidence="5 16">Serine/threonine-protein kinase Tel1</fullName>
        <ecNumber evidence="4 16">2.7.11.1</ecNumber>
    </recommendedName>
</protein>
<dbReference type="InterPro" id="IPR038980">
    <property type="entry name" value="ATM_plant"/>
</dbReference>
<dbReference type="GO" id="GO:0000781">
    <property type="term" value="C:chromosome, telomeric region"/>
    <property type="evidence" value="ECO:0007669"/>
    <property type="project" value="UniProtKB-SubCell"/>
</dbReference>
<evidence type="ECO:0000256" key="10">
    <source>
        <dbReference type="ARBA" id="ARBA00022777"/>
    </source>
</evidence>
<evidence type="ECO:0000256" key="2">
    <source>
        <dbReference type="ARBA" id="ARBA00010769"/>
    </source>
</evidence>
<keyword evidence="10 16" id="KW-0418">Kinase</keyword>
<evidence type="ECO:0000256" key="12">
    <source>
        <dbReference type="ARBA" id="ARBA00023242"/>
    </source>
</evidence>
<dbReference type="GO" id="GO:0005524">
    <property type="term" value="F:ATP binding"/>
    <property type="evidence" value="ECO:0007669"/>
    <property type="project" value="UniProtKB-KW"/>
</dbReference>
<dbReference type="InterPro" id="IPR018936">
    <property type="entry name" value="PI3/4_kinase_CS"/>
</dbReference>
<dbReference type="InterPro" id="IPR016024">
    <property type="entry name" value="ARM-type_fold"/>
</dbReference>
<feature type="compositionally biased region" description="Basic and acidic residues" evidence="17">
    <location>
        <begin position="2471"/>
        <end position="2486"/>
    </location>
</feature>
<dbReference type="GO" id="GO:0035556">
    <property type="term" value="P:intracellular signal transduction"/>
    <property type="evidence" value="ECO:0007669"/>
    <property type="project" value="UniProtKB-ARBA"/>
</dbReference>
<feature type="region of interest" description="Disordered" evidence="17">
    <location>
        <begin position="895"/>
        <end position="934"/>
    </location>
</feature>
<keyword evidence="7 16" id="KW-0808">Transferase</keyword>
<dbReference type="Pfam" id="PF00454">
    <property type="entry name" value="PI3_PI4_kinase"/>
    <property type="match status" value="1"/>
</dbReference>
<comment type="catalytic activity">
    <reaction evidence="15">
        <text>L-seryl-[protein] + ATP = O-phospho-L-seryl-[protein] + ADP + H(+)</text>
        <dbReference type="Rhea" id="RHEA:17989"/>
        <dbReference type="Rhea" id="RHEA-COMP:9863"/>
        <dbReference type="Rhea" id="RHEA-COMP:11604"/>
        <dbReference type="ChEBI" id="CHEBI:15378"/>
        <dbReference type="ChEBI" id="CHEBI:29999"/>
        <dbReference type="ChEBI" id="CHEBI:30616"/>
        <dbReference type="ChEBI" id="CHEBI:83421"/>
        <dbReference type="ChEBI" id="CHEBI:456216"/>
        <dbReference type="EC" id="2.7.11.1"/>
    </reaction>
</comment>
<dbReference type="Gene3D" id="3.30.1010.10">
    <property type="entry name" value="Phosphatidylinositol 3-kinase Catalytic Subunit, Chain A, domain 4"/>
    <property type="match status" value="1"/>
</dbReference>
<sequence>MNSVSGLQPALRLYSSDKIKDRSQGLEQIREIFGNRENVASFQETASKEGGAGWIAFYQCLFQVVVMEKKAVVKRGASAQADRRLADSISLVRWMTERTVHLLSRKPFMALFTHLTQMLVFASRIFPPASLDYTKALRSLLLYTPHLENLDQGSWKVLMGICWAAVLGDEVRVNDEWEDEDVLEVVDHENISGSRLDTDFPTTQAGPSTGRSKSTISQACSELITLIPILLSSTAAPLLPPLPTKIPTVAPVEKVGLAILLKIHRFFFQFPSENSAYFAILRSLNLVLAELELNCRDDSVSAGLKLFPQLVSLWGTRNKAVREQVVIAIRMFLPFVTHKTLVDSKQAPMIRDTLEKMMDGLPRETAVKWGIEPLDLNVLRLKRLRSEATRGPFELHLLSAGFDFSHEHAMTWAVLELYSDSCIYLHESQSLTHPATPSREGPSAKRRRIDNTLSSVALAMEVGSHKSRLLALQVLIFVVDSHWAKMHSEAQSDIRRAMLELLDDDDDSLQSWAFLGLSLIAIFTHEDHSKRDLETASHSVSPSIHLIQRQSEESGWKKVWTHALRKSCFATTCRAACQAATVILQLQALDRAQSVKDLQNILSNIDVQGPIFPYDSVCHFLSIALRIAKSDVRLYSLELENKVMAWLEKCTIMEGPRGKNRMEQHTPTDISRLLSAIARLHYHPLRELTTAEVLPDAAIVDRLLEESKTKPIREFLLYGIFPAIKASSIRQDSIEDVGISAESLGFLEARPRRISTFLVETLQSVLTEWETAIGPAVPSERIRKCIDLVVASLAYQATLQLGGYMADGSCIQEALRLLEALRPSLSPNGLSIPTQHLMWRGFDTLVNLPIFDDETWPILVKPDVQSGIRQDLLPPDRYDTAVALEESTIVGSYTGGDSVTKASQRHQIPSQIPTSIASQLPPTPITPGMSGTSWHQQLPHGLTSVIWQLPTVSSTFKEIFSLCRHLVEKSNLVAHAKGTQAAYPGHIDDDDFGEIRNAETDAMPLSKEALDCQRTSASLLNTIIGLRLKGNMLITNTQRPYKDPQLVNSLLRAEGSRFIEIGVALCQAVRHNWLRLGTDAVDLILASLEEMLMSYAYSRDEGLLCLCLDFVRCSMPVWLEAETGRTELGQRAAYLVTFLAKKIDRGLITSWRARLALLRFLDSFLHEEVALQLWHEAAEEDLEPDGQESSPLLHLTGALLDIDMRIRTRAVTSAASVFYRPILPPADHRAFYFDTLLTQPGDDKHFDSFVSHLLWKLNCCIATSQQRSAVVFHLYEVPAITPSYNHHLQAGMLAAVQRLGLTTISTLYLPYALIVIRSQLREGQLAMRIPHKLYGFPTRRSFSTTCLDYIGPAILASKEVDFFSSACDAAGLSVEQAVIQRFPTTAAIFFADGFSKNKDDGGQQAAREAIVGLTCLQGLESRELVGDQLASNIEAVAAHLWELIDLNMSTVEIVGLLDEVDSTRSLGQTFAALMINDASMIDGTAAIEPASAVDGIMAAYRYLRKQFPSILTSKMVLSAILHLTNRINDVFLVSEQRRYLRALAMVLVLHQTELLDPAILQVFLREMLAILPQPDMCGIVLSMVEWGFDQLQMTTSAPPHLADLFIQLGSARVALFRSDEHGREVGEKLEEWIVNRAGIWMLSGLDSTKPEESRRLASAIVVAFQAALALWPETLRTRISASYSPLFVDLCTLAESANVKHGAELCKQYQSLVRSGSYPNAIPAFAESQFWFLKDKMAVDQDPDGIIAFVDILYRANGQVHAPALDTMATFATHGKKGPIIIPKRDPIVARKPPVKNISTFQAELRASLVLEVFRLTEEVSHATRAIAYKVLQGMLPMIGDLLSPVGILANVSASLSVLTPRPIPIPQIVEGQKEPTLDSVINSPTWVNNARSVDHWVKDLIRLLCAVASIDEPFYRSLEPLLSIPYLPLRRFLPYLIQAVLTCGADKQPEKSLDRSKILSEHFAMVIQWPSASDQTIQTILDVVLHLRHYQPLYRSGELGYNAWLEVDYLLLSNAAATKCGAYATSLLFLELAKDQEQPKSFELSEPRVQKIMYEIYSNVEDPDGFYGIQNHDVRDALLRRLQHEGQSNRAFGWNGALIEASSSREQNLLPALRNLHDFGFSRLASSVASQSHRTQDRSDNETNPIFFELAWRTGDWDLPTTGWSANTSHGLLYTALRAVHRERDEEAALRIVENSLAVEMKRLGSQGMERMTQIKSITANLLCLREAAKWLDPSFQAEMETGKQGGGPLSEFCDLDQAFDFNDAEKISATRLSLLHSAQQRERKNVIGDLMSRKMETIVNLEKAVHLRLSQIARENGNLQAAVNSVTAVQQLEKGTISEAAQDAFSHVLWAEGEHGLAIQYLGDLVEGEKNGSKNGSGRLAVLLARKAHWTSRAKLKAASEIKKDFDYALAYAAKHKIDNVEHARICYEFACFADSHYANLSKSPELERLKAYHFRKRTELESTQQSSNRRESSSRNSRAEQDLAEDARAIKELESDRTTYIKAALKMYAGSLMLSDSHDDSITQLISLWLEHSDNEEVNRSFSDPLTRVPSHKFVFLGPQLAARLNRPRTPTSFDSSLNGLMLRISREHPFHILYQVITLAHGVSPPGSGKIKPTDTEKQGRGPAAAEILAALQAEKGNTLANKAGKNMKIFAQASVAWAKYDENARPSQERSKLKAGSRFRQPTKCPLRAVTNLEIPIATCPPAIDLSCQYNDMPTLHRYKTEYQIAGGVHRPKIMGVLDSKQKLHQQLFKAEDEVRQDAVMEQVFTMTNDLLSRDRRAKERKLRFRTYNVVPFPDKTGVIEFVEGTNSIGGILKPFHERFGAGKGVTASEIQSKISKIQDRDPNSAELPKRYSEMMKQFPPVMRHFFTHKHRDPMAWFAMRLNYSRSVAVTSIVGWMVGLGDRHCSNILLDEASGEMVHIDFGIVFEDGRKLRIPEKVPFRLTNDIVDGLGLTGVEGTFRRCAEHTLRVLRDASDLILTVLEVFKHDPLYAWAGDPDKLQRAQGGGLIIPSDASVREKADRVLGKIRGKLAGDLSVEYTVNQLIMEARDVESLAKIYHGWAAWF</sequence>
<dbReference type="PANTHER" id="PTHR37079:SF4">
    <property type="entry name" value="SERINE_THREONINE-PROTEIN KINASE ATM"/>
    <property type="match status" value="1"/>
</dbReference>
<dbReference type="GeneID" id="92184161"/>
<keyword evidence="22" id="KW-1185">Reference proteome</keyword>
<feature type="compositionally biased region" description="Polar residues" evidence="17">
    <location>
        <begin position="895"/>
        <end position="920"/>
    </location>
</feature>
<dbReference type="SMART" id="SM00146">
    <property type="entry name" value="PI3Kc"/>
    <property type="match status" value="1"/>
</dbReference>
<dbReference type="SUPFAM" id="SSF48371">
    <property type="entry name" value="ARM repeat"/>
    <property type="match status" value="1"/>
</dbReference>
<keyword evidence="6 16" id="KW-0723">Serine/threonine-protein kinase</keyword>
<name>A0AAW0YTW8_9TREE</name>
<evidence type="ECO:0000256" key="13">
    <source>
        <dbReference type="ARBA" id="ARBA00025079"/>
    </source>
</evidence>
<feature type="domain" description="FAT" evidence="19">
    <location>
        <begin position="2013"/>
        <end position="2606"/>
    </location>
</feature>
<evidence type="ECO:0000256" key="16">
    <source>
        <dbReference type="RuleBase" id="RU365027"/>
    </source>
</evidence>
<comment type="subunit">
    <text evidence="3">Associates with DNA double-strand breaks.</text>
</comment>
<keyword evidence="12 16" id="KW-0539">Nucleus</keyword>
<dbReference type="PROSITE" id="PS51190">
    <property type="entry name" value="FATC"/>
    <property type="match status" value="1"/>
</dbReference>
<evidence type="ECO:0000259" key="19">
    <source>
        <dbReference type="PROSITE" id="PS51189"/>
    </source>
</evidence>
<dbReference type="PROSITE" id="PS50290">
    <property type="entry name" value="PI3_4_KINASE_3"/>
    <property type="match status" value="1"/>
</dbReference>
<organism evidence="21 22">
    <name type="scientific">Kwoniella newhampshirensis</name>
    <dbReference type="NCBI Taxonomy" id="1651941"/>
    <lineage>
        <taxon>Eukaryota</taxon>
        <taxon>Fungi</taxon>
        <taxon>Dikarya</taxon>
        <taxon>Basidiomycota</taxon>
        <taxon>Agaricomycotina</taxon>
        <taxon>Tremellomycetes</taxon>
        <taxon>Tremellales</taxon>
        <taxon>Cryptococcaceae</taxon>
        <taxon>Kwoniella</taxon>
    </lineage>
</organism>
<reference evidence="21 22" key="1">
    <citation type="journal article" date="2024" name="bioRxiv">
        <title>Comparative genomics of Cryptococcus and Kwoniella reveals pathogenesis evolution and contrasting karyotype dynamics via intercentromeric recombination or chromosome fusion.</title>
        <authorList>
            <person name="Coelho M.A."/>
            <person name="David-Palma M."/>
            <person name="Shea T."/>
            <person name="Bowers K."/>
            <person name="McGinley-Smith S."/>
            <person name="Mohammad A.W."/>
            <person name="Gnirke A."/>
            <person name="Yurkov A.M."/>
            <person name="Nowrousian M."/>
            <person name="Sun S."/>
            <person name="Cuomo C.A."/>
            <person name="Heitman J."/>
        </authorList>
    </citation>
    <scope>NUCLEOTIDE SEQUENCE [LARGE SCALE GENOMIC DNA]</scope>
    <source>
        <strain evidence="21 22">CBS 13917</strain>
    </source>
</reference>
<evidence type="ECO:0000256" key="9">
    <source>
        <dbReference type="ARBA" id="ARBA00022763"/>
    </source>
</evidence>
<dbReference type="InterPro" id="IPR044107">
    <property type="entry name" value="PIKKc_ATM"/>
</dbReference>
<dbReference type="InterPro" id="IPR000403">
    <property type="entry name" value="PI3/4_kinase_cat_dom"/>
</dbReference>
<dbReference type="InterPro" id="IPR011009">
    <property type="entry name" value="Kinase-like_dom_sf"/>
</dbReference>
<dbReference type="SMART" id="SM01342">
    <property type="entry name" value="TAN"/>
    <property type="match status" value="1"/>
</dbReference>
<evidence type="ECO:0000256" key="14">
    <source>
        <dbReference type="ARBA" id="ARBA00047899"/>
    </source>
</evidence>
<dbReference type="SMART" id="SM01343">
    <property type="entry name" value="FATC"/>
    <property type="match status" value="1"/>
</dbReference>
<keyword evidence="16" id="KW-0156">Chromatin regulator</keyword>
<dbReference type="SUPFAM" id="SSF56112">
    <property type="entry name" value="Protein kinase-like (PK-like)"/>
    <property type="match status" value="1"/>
</dbReference>
<dbReference type="Pfam" id="PF02260">
    <property type="entry name" value="FATC"/>
    <property type="match status" value="1"/>
</dbReference>
<proteinExistence type="inferred from homology"/>
<keyword evidence="8 16" id="KW-0547">Nucleotide-binding</keyword>
<evidence type="ECO:0000256" key="7">
    <source>
        <dbReference type="ARBA" id="ARBA00022679"/>
    </source>
</evidence>
<evidence type="ECO:0000256" key="17">
    <source>
        <dbReference type="SAM" id="MobiDB-lite"/>
    </source>
</evidence>
<dbReference type="InterPro" id="IPR021668">
    <property type="entry name" value="TAN"/>
</dbReference>
<evidence type="ECO:0000256" key="1">
    <source>
        <dbReference type="ARBA" id="ARBA00004123"/>
    </source>
</evidence>
<dbReference type="PROSITE" id="PS51189">
    <property type="entry name" value="FAT"/>
    <property type="match status" value="1"/>
</dbReference>
<dbReference type="PROSITE" id="PS00916">
    <property type="entry name" value="PI3_4_KINASE_2"/>
    <property type="match status" value="1"/>
</dbReference>
<dbReference type="RefSeq" id="XP_066799673.1">
    <property type="nucleotide sequence ID" value="XM_066949981.1"/>
</dbReference>
<dbReference type="Gene3D" id="1.10.1070.11">
    <property type="entry name" value="Phosphatidylinositol 3-/4-kinase, catalytic domain"/>
    <property type="match status" value="1"/>
</dbReference>
<feature type="domain" description="FATC" evidence="20">
    <location>
        <begin position="3037"/>
        <end position="3069"/>
    </location>
</feature>
<dbReference type="KEGG" id="kne:92184161"/>
<dbReference type="CDD" id="cd05171">
    <property type="entry name" value="PIKKc_ATM"/>
    <property type="match status" value="1"/>
</dbReference>
<dbReference type="InterPro" id="IPR014009">
    <property type="entry name" value="PIK_FAT"/>
</dbReference>
<dbReference type="GO" id="GO:0005634">
    <property type="term" value="C:nucleus"/>
    <property type="evidence" value="ECO:0007669"/>
    <property type="project" value="UniProtKB-SubCell"/>
</dbReference>
<evidence type="ECO:0000259" key="20">
    <source>
        <dbReference type="PROSITE" id="PS51190"/>
    </source>
</evidence>
<gene>
    <name evidence="21" type="ORF">IAR55_006903</name>
</gene>
<dbReference type="GO" id="GO:0006325">
    <property type="term" value="P:chromatin organization"/>
    <property type="evidence" value="ECO:0007669"/>
    <property type="project" value="UniProtKB-KW"/>
</dbReference>
<dbReference type="PROSITE" id="PS00915">
    <property type="entry name" value="PI3_4_KINASE_1"/>
    <property type="match status" value="1"/>
</dbReference>
<feature type="region of interest" description="Disordered" evidence="17">
    <location>
        <begin position="2460"/>
        <end position="2486"/>
    </location>
</feature>
<feature type="domain" description="PI3K/PI4K catalytic" evidence="18">
    <location>
        <begin position="2724"/>
        <end position="3039"/>
    </location>
</feature>
<evidence type="ECO:0000313" key="22">
    <source>
        <dbReference type="Proteomes" id="UP001388673"/>
    </source>
</evidence>
<dbReference type="Pfam" id="PF11640">
    <property type="entry name" value="TAN"/>
    <property type="match status" value="1"/>
</dbReference>
<dbReference type="InterPro" id="IPR003152">
    <property type="entry name" value="FATC_dom"/>
</dbReference>
<dbReference type="PANTHER" id="PTHR37079">
    <property type="entry name" value="SERINE/THREONINE-PROTEIN KINASE ATM"/>
    <property type="match status" value="1"/>
</dbReference>
<dbReference type="EMBL" id="JBCAWK010000014">
    <property type="protein sequence ID" value="KAK8844109.1"/>
    <property type="molecule type" value="Genomic_DNA"/>
</dbReference>
<comment type="caution">
    <text evidence="21">The sequence shown here is derived from an EMBL/GenBank/DDBJ whole genome shotgun (WGS) entry which is preliminary data.</text>
</comment>
<dbReference type="GO" id="GO:0006281">
    <property type="term" value="P:DNA repair"/>
    <property type="evidence" value="ECO:0007669"/>
    <property type="project" value="InterPro"/>
</dbReference>
<evidence type="ECO:0000256" key="15">
    <source>
        <dbReference type="ARBA" id="ARBA00048679"/>
    </source>
</evidence>
<evidence type="ECO:0000259" key="18">
    <source>
        <dbReference type="PROSITE" id="PS50290"/>
    </source>
</evidence>
<evidence type="ECO:0000256" key="3">
    <source>
        <dbReference type="ARBA" id="ARBA00011370"/>
    </source>
</evidence>
<keyword evidence="16" id="KW-0158">Chromosome</keyword>
<accession>A0AAW0YTW8</accession>
<evidence type="ECO:0000256" key="11">
    <source>
        <dbReference type="ARBA" id="ARBA00022840"/>
    </source>
</evidence>
<keyword evidence="11 16" id="KW-0067">ATP-binding</keyword>
<dbReference type="InterPro" id="IPR036940">
    <property type="entry name" value="PI3/4_kinase_cat_sf"/>
</dbReference>
<comment type="similarity">
    <text evidence="2 16">Belongs to the PI3/PI4-kinase family. ATM subfamily.</text>
</comment>
<comment type="subcellular location">
    <subcellularLocation>
        <location evidence="16">Chromosome</location>
        <location evidence="16">Telomere</location>
    </subcellularLocation>
    <subcellularLocation>
        <location evidence="1 16">Nucleus</location>
    </subcellularLocation>
</comment>
<dbReference type="EC" id="2.7.11.1" evidence="4 16"/>
<evidence type="ECO:0000256" key="4">
    <source>
        <dbReference type="ARBA" id="ARBA00012513"/>
    </source>
</evidence>
<keyword evidence="16" id="KW-0779">Telomere</keyword>
<dbReference type="Proteomes" id="UP001388673">
    <property type="component" value="Unassembled WGS sequence"/>
</dbReference>
<keyword evidence="9 16" id="KW-0227">DNA damage</keyword>